<reference evidence="2 3" key="1">
    <citation type="submission" date="2019-02" db="EMBL/GenBank/DDBJ databases">
        <title>Genomic Encyclopedia of Type Strains, Phase IV (KMG-IV): sequencing the most valuable type-strain genomes for metagenomic binning, comparative biology and taxonomic classification.</title>
        <authorList>
            <person name="Goeker M."/>
        </authorList>
    </citation>
    <scope>NUCLEOTIDE SEQUENCE [LARGE SCALE GENOMIC DNA]</scope>
    <source>
        <strain evidence="2 3">DSM 18116</strain>
    </source>
</reference>
<accession>A0A4V2F0Y2</accession>
<dbReference type="EMBL" id="SGXA01000002">
    <property type="protein sequence ID" value="RZS71721.1"/>
    <property type="molecule type" value="Genomic_DNA"/>
</dbReference>
<sequence length="253" mass="28008">MIWKTIGQSVTGTSHLQSQRTCEDALAFKTCALPGGDEALICCASDGAGSAKFAAEAANYTVKTTVQLLSEAVAADGSIEEASIIAILEKVYDNLLQFAEEKKENINEYSCTLLGAVITEFTAIFFQVGDGAIIRDTNADQYTTIWWPHNGEYSNTTAFLVDDSNMSHLRVVTLRETIKEVALFTDGLQLLTLNNESLSVHQPFFADLFKWLRMATQEEHLAVLNRKLGEYLNSEAINNRTDDDKTLFLATRF</sequence>
<dbReference type="RefSeq" id="WP_130542195.1">
    <property type="nucleotide sequence ID" value="NZ_CP042431.1"/>
</dbReference>
<proteinExistence type="predicted"/>
<name>A0A4V2F0Y2_9BACT</name>
<dbReference type="Gene3D" id="3.60.40.10">
    <property type="entry name" value="PPM-type phosphatase domain"/>
    <property type="match status" value="1"/>
</dbReference>
<protein>
    <submittedName>
        <fullName evidence="2">Protein phosphatase 2C-like protein</fullName>
    </submittedName>
</protein>
<evidence type="ECO:0000313" key="3">
    <source>
        <dbReference type="Proteomes" id="UP000293874"/>
    </source>
</evidence>
<comment type="caution">
    <text evidence="2">The sequence shown here is derived from an EMBL/GenBank/DDBJ whole genome shotgun (WGS) entry which is preliminary data.</text>
</comment>
<dbReference type="Proteomes" id="UP000293874">
    <property type="component" value="Unassembled WGS sequence"/>
</dbReference>
<keyword evidence="3" id="KW-1185">Reference proteome</keyword>
<dbReference type="AlphaFoldDB" id="A0A4V2F0Y2"/>
<evidence type="ECO:0000313" key="2">
    <source>
        <dbReference type="EMBL" id="RZS71721.1"/>
    </source>
</evidence>
<dbReference type="Pfam" id="PF13672">
    <property type="entry name" value="PP2C_2"/>
    <property type="match status" value="1"/>
</dbReference>
<feature type="domain" description="PPM-type phosphatase" evidence="1">
    <location>
        <begin position="11"/>
        <end position="231"/>
    </location>
</feature>
<dbReference type="InterPro" id="IPR036457">
    <property type="entry name" value="PPM-type-like_dom_sf"/>
</dbReference>
<dbReference type="OrthoDB" id="9805674at2"/>
<organism evidence="2 3">
    <name type="scientific">Pseudobacter ginsenosidimutans</name>
    <dbReference type="NCBI Taxonomy" id="661488"/>
    <lineage>
        <taxon>Bacteria</taxon>
        <taxon>Pseudomonadati</taxon>
        <taxon>Bacteroidota</taxon>
        <taxon>Chitinophagia</taxon>
        <taxon>Chitinophagales</taxon>
        <taxon>Chitinophagaceae</taxon>
        <taxon>Pseudobacter</taxon>
    </lineage>
</organism>
<dbReference type="InterPro" id="IPR001932">
    <property type="entry name" value="PPM-type_phosphatase-like_dom"/>
</dbReference>
<gene>
    <name evidence="2" type="ORF">EV199_3629</name>
</gene>
<evidence type="ECO:0000259" key="1">
    <source>
        <dbReference type="Pfam" id="PF13672"/>
    </source>
</evidence>
<dbReference type="SUPFAM" id="SSF81606">
    <property type="entry name" value="PP2C-like"/>
    <property type="match status" value="1"/>
</dbReference>